<name>A0A7X5ZIM2_9GAMM</name>
<organism evidence="1 2">
    <name type="scientific">Luteibacter anthropi</name>
    <dbReference type="NCBI Taxonomy" id="564369"/>
    <lineage>
        <taxon>Bacteria</taxon>
        <taxon>Pseudomonadati</taxon>
        <taxon>Pseudomonadota</taxon>
        <taxon>Gammaproteobacteria</taxon>
        <taxon>Lysobacterales</taxon>
        <taxon>Rhodanobacteraceae</taxon>
        <taxon>Luteibacter</taxon>
    </lineage>
</organism>
<protein>
    <submittedName>
        <fullName evidence="1">Uncharacterized protein</fullName>
    </submittedName>
</protein>
<accession>A0A7X5ZIM2</accession>
<evidence type="ECO:0000313" key="2">
    <source>
        <dbReference type="Proteomes" id="UP000490980"/>
    </source>
</evidence>
<dbReference type="RefSeq" id="WP_166948330.1">
    <property type="nucleotide sequence ID" value="NZ_JAARLZ010000005.1"/>
</dbReference>
<dbReference type="Proteomes" id="UP000490980">
    <property type="component" value="Unassembled WGS sequence"/>
</dbReference>
<evidence type="ECO:0000313" key="1">
    <source>
        <dbReference type="EMBL" id="NII06919.1"/>
    </source>
</evidence>
<keyword evidence="2" id="KW-1185">Reference proteome</keyword>
<sequence length="93" mass="9746">MQDEQAVLEAAELLIEAVALSEALLDGDLTEARFRAGQLVEKPAVATNPDLRASAGRVVSLLGPPGIHPLPGYADAVVDLTDRLEQAAAFLRG</sequence>
<dbReference type="EMBL" id="JAARLZ010000005">
    <property type="protein sequence ID" value="NII06919.1"/>
    <property type="molecule type" value="Genomic_DNA"/>
</dbReference>
<comment type="caution">
    <text evidence="1">The sequence shown here is derived from an EMBL/GenBank/DDBJ whole genome shotgun (WGS) entry which is preliminary data.</text>
</comment>
<gene>
    <name evidence="1" type="ORF">HBF25_11020</name>
</gene>
<proteinExistence type="predicted"/>
<reference evidence="1 2" key="1">
    <citation type="submission" date="2020-03" db="EMBL/GenBank/DDBJ databases">
        <authorList>
            <person name="Lai Q."/>
        </authorList>
    </citation>
    <scope>NUCLEOTIDE SEQUENCE [LARGE SCALE GENOMIC DNA]</scope>
    <source>
        <strain evidence="1 2">CCUG 25036</strain>
    </source>
</reference>
<dbReference type="AlphaFoldDB" id="A0A7X5ZIM2"/>